<keyword evidence="2" id="KW-0378">Hydrolase</keyword>
<dbReference type="InterPro" id="IPR005135">
    <property type="entry name" value="Endo/exonuclease/phosphatase"/>
</dbReference>
<protein>
    <submittedName>
        <fullName evidence="2">Endonuclease</fullName>
    </submittedName>
</protein>
<dbReference type="RefSeq" id="WP_088602412.1">
    <property type="nucleotide sequence ID" value="NZ_NJIH01000003.1"/>
</dbReference>
<organism evidence="2 3">
    <name type="scientific">Candidimonas nitroreducens</name>
    <dbReference type="NCBI Taxonomy" id="683354"/>
    <lineage>
        <taxon>Bacteria</taxon>
        <taxon>Pseudomonadati</taxon>
        <taxon>Pseudomonadota</taxon>
        <taxon>Betaproteobacteria</taxon>
        <taxon>Burkholderiales</taxon>
        <taxon>Alcaligenaceae</taxon>
        <taxon>Candidimonas</taxon>
    </lineage>
</organism>
<dbReference type="Proteomes" id="UP000214603">
    <property type="component" value="Unassembled WGS sequence"/>
</dbReference>
<dbReference type="GO" id="GO:0004519">
    <property type="term" value="F:endonuclease activity"/>
    <property type="evidence" value="ECO:0007669"/>
    <property type="project" value="UniProtKB-KW"/>
</dbReference>
<feature type="domain" description="Endonuclease/exonuclease/phosphatase" evidence="1">
    <location>
        <begin position="7"/>
        <end position="297"/>
    </location>
</feature>
<sequence>MSVLRIVSYNIHKGRSATGSRESMADLRLGLYGLRPDLLFLQEVQGRNERRSSLDAQHESLGAALRMHAAYGCNAVRQRTDHGNALLSRFPILSQENQDISDHRLEQRGLLHVTVQINGTPVHCLVVHLGLFAGSRSRQVGALVERIKRLVPEDEPILIAGDFNDWNNRLAPLFVQQLGLCEVFAVAPEHVPSGPAGARNRVRRLTRSLRNLQSTIQLPRSMYELGTHGFFVAPRTYGRENPIQELAMNGAARLSLPPRTFPAVFPWLRLDRIYQRGFAVRYARVLQGSPWKQLSDHAPLLAELELP</sequence>
<comment type="caution">
    <text evidence="2">The sequence shown here is derived from an EMBL/GenBank/DDBJ whole genome shotgun (WGS) entry which is preliminary data.</text>
</comment>
<dbReference type="InterPro" id="IPR051916">
    <property type="entry name" value="GPI-anchor_lipid_remodeler"/>
</dbReference>
<proteinExistence type="predicted"/>
<gene>
    <name evidence="2" type="ORF">CEY11_05875</name>
</gene>
<evidence type="ECO:0000259" key="1">
    <source>
        <dbReference type="Pfam" id="PF03372"/>
    </source>
</evidence>
<dbReference type="SUPFAM" id="SSF56219">
    <property type="entry name" value="DNase I-like"/>
    <property type="match status" value="1"/>
</dbReference>
<dbReference type="OrthoDB" id="9793162at2"/>
<dbReference type="Gene3D" id="3.60.10.10">
    <property type="entry name" value="Endonuclease/exonuclease/phosphatase"/>
    <property type="match status" value="1"/>
</dbReference>
<accession>A0A225MTP1</accession>
<dbReference type="PANTHER" id="PTHR14859">
    <property type="entry name" value="CALCOFLUOR WHITE HYPERSENSITIVE PROTEIN PRECURSOR"/>
    <property type="match status" value="1"/>
</dbReference>
<dbReference type="InterPro" id="IPR036691">
    <property type="entry name" value="Endo/exonu/phosph_ase_sf"/>
</dbReference>
<reference evidence="3" key="1">
    <citation type="submission" date="2017-06" db="EMBL/GenBank/DDBJ databases">
        <title>Herbaspirillum phytohormonus sp. nov., isolated from the root nodule of Robinia pseudoacacia in lead-zinc mine.</title>
        <authorList>
            <person name="Fan M."/>
            <person name="Lin Y."/>
        </authorList>
    </citation>
    <scope>NUCLEOTIDE SEQUENCE [LARGE SCALE GENOMIC DNA]</scope>
    <source>
        <strain evidence="3">SC-089</strain>
    </source>
</reference>
<keyword evidence="3" id="KW-1185">Reference proteome</keyword>
<dbReference type="GO" id="GO:0016020">
    <property type="term" value="C:membrane"/>
    <property type="evidence" value="ECO:0007669"/>
    <property type="project" value="GOC"/>
</dbReference>
<dbReference type="AlphaFoldDB" id="A0A225MTP1"/>
<keyword evidence="2" id="KW-0255">Endonuclease</keyword>
<dbReference type="Pfam" id="PF03372">
    <property type="entry name" value="Exo_endo_phos"/>
    <property type="match status" value="1"/>
</dbReference>
<name>A0A225MTP1_9BURK</name>
<evidence type="ECO:0000313" key="3">
    <source>
        <dbReference type="Proteomes" id="UP000214603"/>
    </source>
</evidence>
<dbReference type="GO" id="GO:0006506">
    <property type="term" value="P:GPI anchor biosynthetic process"/>
    <property type="evidence" value="ECO:0007669"/>
    <property type="project" value="TreeGrafter"/>
</dbReference>
<dbReference type="PANTHER" id="PTHR14859:SF1">
    <property type="entry name" value="PGAP2-INTERACTING PROTEIN"/>
    <property type="match status" value="1"/>
</dbReference>
<dbReference type="EMBL" id="NJIH01000003">
    <property type="protein sequence ID" value="OWT63833.1"/>
    <property type="molecule type" value="Genomic_DNA"/>
</dbReference>
<evidence type="ECO:0000313" key="2">
    <source>
        <dbReference type="EMBL" id="OWT63833.1"/>
    </source>
</evidence>
<keyword evidence="2" id="KW-0540">Nuclease</keyword>